<evidence type="ECO:0000256" key="1">
    <source>
        <dbReference type="SAM" id="MobiDB-lite"/>
    </source>
</evidence>
<feature type="compositionally biased region" description="Polar residues" evidence="1">
    <location>
        <begin position="144"/>
        <end position="158"/>
    </location>
</feature>
<feature type="region of interest" description="Disordered" evidence="1">
    <location>
        <begin position="138"/>
        <end position="158"/>
    </location>
</feature>
<name>A0A7Y0Q2R7_9FIRM</name>
<dbReference type="RefSeq" id="WP_169099136.1">
    <property type="nucleotide sequence ID" value="NZ_JABBVZ010000027.1"/>
</dbReference>
<dbReference type="EMBL" id="JABBVZ010000027">
    <property type="protein sequence ID" value="NMP22640.1"/>
    <property type="molecule type" value="Genomic_DNA"/>
</dbReference>
<dbReference type="Proteomes" id="UP000533476">
    <property type="component" value="Unassembled WGS sequence"/>
</dbReference>
<dbReference type="AlphaFoldDB" id="A0A7Y0Q2R7"/>
<comment type="caution">
    <text evidence="2">The sequence shown here is derived from an EMBL/GenBank/DDBJ whole genome shotgun (WGS) entry which is preliminary data.</text>
</comment>
<evidence type="ECO:0000313" key="3">
    <source>
        <dbReference type="Proteomes" id="UP000533476"/>
    </source>
</evidence>
<organism evidence="2 3">
    <name type="scientific">Sulfobacillus harzensis</name>
    <dbReference type="NCBI Taxonomy" id="2729629"/>
    <lineage>
        <taxon>Bacteria</taxon>
        <taxon>Bacillati</taxon>
        <taxon>Bacillota</taxon>
        <taxon>Clostridia</taxon>
        <taxon>Eubacteriales</taxon>
        <taxon>Clostridiales Family XVII. Incertae Sedis</taxon>
        <taxon>Sulfobacillus</taxon>
    </lineage>
</organism>
<protein>
    <submittedName>
        <fullName evidence="2">Uncharacterized protein</fullName>
    </submittedName>
</protein>
<keyword evidence="3" id="KW-1185">Reference proteome</keyword>
<gene>
    <name evidence="2" type="ORF">HIJ39_09780</name>
</gene>
<evidence type="ECO:0000313" key="2">
    <source>
        <dbReference type="EMBL" id="NMP22640.1"/>
    </source>
</evidence>
<accession>A0A7Y0Q2R7</accession>
<proteinExistence type="predicted"/>
<sequence length="158" mass="18352">MRHPTLTTWIGESLGSSEWLLQASESFLLAVGDAVASTDYAVTHYTDPWHKQFFGQRHQLIHAIRRHDSWIDYRNYMGRLESLVHHWQRRWDQPNIPPIRDQILGGCDDFRQWFAAQPSQLLFNLLFDAVNRSSDHEGGDLMSVSITPHGQSDQTLIR</sequence>
<reference evidence="2 3" key="1">
    <citation type="submission" date="2020-04" db="EMBL/GenBank/DDBJ databases">
        <authorList>
            <person name="Zhang R."/>
            <person name="Schippers A."/>
        </authorList>
    </citation>
    <scope>NUCLEOTIDE SEQUENCE [LARGE SCALE GENOMIC DNA]</scope>
    <source>
        <strain evidence="2 3">DSM 109850</strain>
    </source>
</reference>